<dbReference type="OrthoDB" id="5171643at2"/>
<comment type="similarity">
    <text evidence="1">Belongs to the UPF0065 (bug) family.</text>
</comment>
<feature type="chain" id="PRO_5016369810" evidence="2">
    <location>
        <begin position="40"/>
        <end position="330"/>
    </location>
</feature>
<reference evidence="3 4" key="1">
    <citation type="submission" date="2018-05" db="EMBL/GenBank/DDBJ databases">
        <title>Leucothrix arctica sp. nov., isolated from Arctic seawater.</title>
        <authorList>
            <person name="Choi A."/>
            <person name="Baek K."/>
        </authorList>
    </citation>
    <scope>NUCLEOTIDE SEQUENCE [LARGE SCALE GENOMIC DNA]</scope>
    <source>
        <strain evidence="3 4">IMCC9719</strain>
    </source>
</reference>
<protein>
    <submittedName>
        <fullName evidence="3">ABC transporter substrate-binding protein</fullName>
    </submittedName>
</protein>
<comment type="caution">
    <text evidence="3">The sequence shown here is derived from an EMBL/GenBank/DDBJ whole genome shotgun (WGS) entry which is preliminary data.</text>
</comment>
<dbReference type="PANTHER" id="PTHR42928">
    <property type="entry name" value="TRICARBOXYLATE-BINDING PROTEIN"/>
    <property type="match status" value="1"/>
</dbReference>
<dbReference type="InterPro" id="IPR005064">
    <property type="entry name" value="BUG"/>
</dbReference>
<gene>
    <name evidence="3" type="ORF">DKT75_00815</name>
</gene>
<feature type="signal peptide" evidence="2">
    <location>
        <begin position="1"/>
        <end position="39"/>
    </location>
</feature>
<dbReference type="AlphaFoldDB" id="A0A317CM27"/>
<accession>A0A317CM27</accession>
<evidence type="ECO:0000313" key="3">
    <source>
        <dbReference type="EMBL" id="PWQ99645.1"/>
    </source>
</evidence>
<evidence type="ECO:0000256" key="1">
    <source>
        <dbReference type="ARBA" id="ARBA00006987"/>
    </source>
</evidence>
<sequence>MFKKILGSTVTSGLPSVKLLASIAVAVTITAVSAVSAQAADFPSKPITIIVPYGAGGGTDTTGRFLANEAEKYFSQPIAVVNRSGAGGTVGTTAAAAAKPDGYTLYFGASDALVTAPHSLKVPYTVDNFRGIVGVSYAPSSIAVRTDSPWKTLDDFLAEKGTDTIIDRGHSGVGGVHHTLLKSLFLETGIKFRDIPFQGGSKAIAALRGGHVDLIGGTPGSMMASVEAGEIRVLALSSAEQLDAFPGVPTFKEKGVDIVATVEWYLLAPKDTPDEVVAILEEAFMKAASSDEFKAFTVTRKQESLVRNAKDIMAKVKADSAFFGEVIKKK</sequence>
<dbReference type="PIRSF" id="PIRSF017082">
    <property type="entry name" value="YflP"/>
    <property type="match status" value="1"/>
</dbReference>
<keyword evidence="2" id="KW-0732">Signal</keyword>
<organism evidence="3 4">
    <name type="scientific">Leucothrix arctica</name>
    <dbReference type="NCBI Taxonomy" id="1481894"/>
    <lineage>
        <taxon>Bacteria</taxon>
        <taxon>Pseudomonadati</taxon>
        <taxon>Pseudomonadota</taxon>
        <taxon>Gammaproteobacteria</taxon>
        <taxon>Thiotrichales</taxon>
        <taxon>Thiotrichaceae</taxon>
        <taxon>Leucothrix</taxon>
    </lineage>
</organism>
<keyword evidence="4" id="KW-1185">Reference proteome</keyword>
<evidence type="ECO:0000256" key="2">
    <source>
        <dbReference type="SAM" id="SignalP"/>
    </source>
</evidence>
<dbReference type="RefSeq" id="WP_109821540.1">
    <property type="nucleotide sequence ID" value="NZ_QGKL01000004.1"/>
</dbReference>
<name>A0A317CM27_9GAMM</name>
<evidence type="ECO:0000313" key="4">
    <source>
        <dbReference type="Proteomes" id="UP000245506"/>
    </source>
</evidence>
<proteinExistence type="inferred from homology"/>
<dbReference type="CDD" id="cd07012">
    <property type="entry name" value="PBP2_Bug_TTT"/>
    <property type="match status" value="1"/>
</dbReference>
<dbReference type="Gene3D" id="3.40.190.150">
    <property type="entry name" value="Bordetella uptake gene, domain 1"/>
    <property type="match status" value="1"/>
</dbReference>
<dbReference type="InterPro" id="IPR042100">
    <property type="entry name" value="Bug_dom1"/>
</dbReference>
<dbReference type="Pfam" id="PF03401">
    <property type="entry name" value="TctC"/>
    <property type="match status" value="1"/>
</dbReference>
<dbReference type="PANTHER" id="PTHR42928:SF5">
    <property type="entry name" value="BLR1237 PROTEIN"/>
    <property type="match status" value="1"/>
</dbReference>
<dbReference type="Gene3D" id="3.40.190.10">
    <property type="entry name" value="Periplasmic binding protein-like II"/>
    <property type="match status" value="1"/>
</dbReference>
<dbReference type="EMBL" id="QGKL01000004">
    <property type="protein sequence ID" value="PWQ99645.1"/>
    <property type="molecule type" value="Genomic_DNA"/>
</dbReference>
<dbReference type="Proteomes" id="UP000245506">
    <property type="component" value="Unassembled WGS sequence"/>
</dbReference>
<dbReference type="SUPFAM" id="SSF53850">
    <property type="entry name" value="Periplasmic binding protein-like II"/>
    <property type="match status" value="1"/>
</dbReference>